<reference evidence="6" key="1">
    <citation type="submission" date="2022-06" db="EMBL/GenBank/DDBJ databases">
        <title>Genome sequence of Phormidium yuhuli AB48 isolated from an industrial photobioreactor environment.</title>
        <authorList>
            <person name="Qiu Y."/>
            <person name="Noonan A.J.C."/>
            <person name="Dofher K."/>
            <person name="Koch M."/>
            <person name="Kieft B."/>
            <person name="Lin X."/>
            <person name="Ziels R.M."/>
            <person name="Hallam S.J."/>
        </authorList>
    </citation>
    <scope>NUCLEOTIDE SEQUENCE</scope>
    <source>
        <strain evidence="6">AB48</strain>
    </source>
</reference>
<dbReference type="PANTHER" id="PTHR10196">
    <property type="entry name" value="SUGAR KINASE"/>
    <property type="match status" value="1"/>
</dbReference>
<keyword evidence="2" id="KW-0808">Transferase</keyword>
<name>A0ABY5AQC8_9CYAN</name>
<feature type="domain" description="Carbohydrate kinase FGGY C-terminal" evidence="5">
    <location>
        <begin position="235"/>
        <end position="407"/>
    </location>
</feature>
<dbReference type="InterPro" id="IPR018485">
    <property type="entry name" value="FGGY_C"/>
</dbReference>
<evidence type="ECO:0000313" key="7">
    <source>
        <dbReference type="Proteomes" id="UP001056708"/>
    </source>
</evidence>
<dbReference type="SUPFAM" id="SSF53067">
    <property type="entry name" value="Actin-like ATPase domain"/>
    <property type="match status" value="2"/>
</dbReference>
<dbReference type="InterPro" id="IPR043129">
    <property type="entry name" value="ATPase_NBD"/>
</dbReference>
<dbReference type="PANTHER" id="PTHR10196:SF80">
    <property type="entry name" value="D-RIBULOSE KINASE"/>
    <property type="match status" value="1"/>
</dbReference>
<dbReference type="Pfam" id="PF00370">
    <property type="entry name" value="FGGY_N"/>
    <property type="match status" value="1"/>
</dbReference>
<keyword evidence="3 6" id="KW-0418">Kinase</keyword>
<evidence type="ECO:0000313" key="6">
    <source>
        <dbReference type="EMBL" id="USR91429.1"/>
    </source>
</evidence>
<evidence type="ECO:0000256" key="2">
    <source>
        <dbReference type="ARBA" id="ARBA00022679"/>
    </source>
</evidence>
<accession>A0ABY5AQC8</accession>
<dbReference type="Gene3D" id="3.30.420.40">
    <property type="match status" value="2"/>
</dbReference>
<dbReference type="CDD" id="cd07783">
    <property type="entry name" value="ASKHA_NBD_FGGY_SePSK_AtXK1-like"/>
    <property type="match status" value="1"/>
</dbReference>
<dbReference type="InterPro" id="IPR018484">
    <property type="entry name" value="FGGY_N"/>
</dbReference>
<evidence type="ECO:0000256" key="3">
    <source>
        <dbReference type="ARBA" id="ARBA00022777"/>
    </source>
</evidence>
<keyword evidence="7" id="KW-1185">Reference proteome</keyword>
<dbReference type="GO" id="GO:0016301">
    <property type="term" value="F:kinase activity"/>
    <property type="evidence" value="ECO:0007669"/>
    <property type="project" value="UniProtKB-KW"/>
</dbReference>
<sequence length="413" mass="45240">MGYALGIDFGTSGLRAILINEAKKPIWQTRVSLEQQTPRAWWMGLSTVLDEIPELWRPGLLAIALNGTSGTVLLCDDRGQPISDTLLYNDSRANSVSSQVQHLVPPQHPAASSTSSFSKLIWFRQQSSLPGNSYFLHQADWLSFRLHGQLGISDYHNSLKLGYDPQSLSYPDWIPQDNPRLPHVVAPGTAIGPLTPDISRRFGLPKTCQVHAGTTDSIAAFLASGASQPGEAVTSLGSTLVLKLLSHQRVDDSRYGVYSHRLGDLWLTGGASNTGGAVLQRFFSQGELEELSDRLPHPPSPLQYYPLLQPGERFPINDPDYPPQLEPKPDNSLDFLHGLLDSMARIEAQGYQRLRELGAPELKRVYTAGGGANNDAWMRLREARLGVPVTRSLETEAAYGTALLAFSSGLKLP</sequence>
<dbReference type="RefSeq" id="WP_252663453.1">
    <property type="nucleotide sequence ID" value="NZ_CP098611.1"/>
</dbReference>
<dbReference type="Pfam" id="PF02782">
    <property type="entry name" value="FGGY_C"/>
    <property type="match status" value="1"/>
</dbReference>
<comment type="similarity">
    <text evidence="1">Belongs to the FGGY kinase family.</text>
</comment>
<evidence type="ECO:0000259" key="4">
    <source>
        <dbReference type="Pfam" id="PF00370"/>
    </source>
</evidence>
<gene>
    <name evidence="6" type="ORF">NEA10_01430</name>
</gene>
<evidence type="ECO:0000259" key="5">
    <source>
        <dbReference type="Pfam" id="PF02782"/>
    </source>
</evidence>
<feature type="domain" description="Carbohydrate kinase FGGY N-terminal" evidence="4">
    <location>
        <begin position="3"/>
        <end position="222"/>
    </location>
</feature>
<dbReference type="Proteomes" id="UP001056708">
    <property type="component" value="Chromosome"/>
</dbReference>
<evidence type="ECO:0000256" key="1">
    <source>
        <dbReference type="ARBA" id="ARBA00009156"/>
    </source>
</evidence>
<protein>
    <submittedName>
        <fullName evidence="6">FGGY-family carbohydrate kinase</fullName>
    </submittedName>
</protein>
<organism evidence="6 7">
    <name type="scientific">Phormidium yuhuli AB48</name>
    <dbReference type="NCBI Taxonomy" id="2940671"/>
    <lineage>
        <taxon>Bacteria</taxon>
        <taxon>Bacillati</taxon>
        <taxon>Cyanobacteriota</taxon>
        <taxon>Cyanophyceae</taxon>
        <taxon>Oscillatoriophycideae</taxon>
        <taxon>Oscillatoriales</taxon>
        <taxon>Oscillatoriaceae</taxon>
        <taxon>Phormidium</taxon>
        <taxon>Phormidium yuhuli</taxon>
    </lineage>
</organism>
<proteinExistence type="inferred from homology"/>
<dbReference type="EMBL" id="CP098611">
    <property type="protein sequence ID" value="USR91429.1"/>
    <property type="molecule type" value="Genomic_DNA"/>
</dbReference>